<dbReference type="InterPro" id="IPR051057">
    <property type="entry name" value="PI-PLC_domain"/>
</dbReference>
<sequence length="454" mass="50128">MATYTNLSLVNYTPYTWSEIGLSGTYGVPEWDFPKTLESGQTYDAQIIIDETTMTSPSQTQAQWPFTWIDNTHPVANLKISVSGNSDDGYTSVIKAELDAFGISNNAKGSTIEIPLQNEQWSPFILVGDQNSLAGNHPPTNWMAQNLPYIGCLTLQDLVLPGSHDAGMSTIKYPAGGDSDNTQTQSLDIYGQLQAGVRYFDIRPTISHGAYYTGHYTGDLGANGQEMSAIVADINQFTSEGNNELIILELSHSSDTDDKYQAFDDGQYNDLLFELWNNTQHLYTGHKSDVLTTVPLTDFISKGPAVVVICDERNSSWLQNHRFQGRGFYSSDQVPIYNSYSDTTDLDTMRKDQYTKLVAQAKSPDRADQLFLLSWTGTQNIIDVIGLGSSIQGLASLFNGHLAQVGSNVPYTGPISWAEKVKPPNIILIDYVSTDRFLTSITVGLTRFYNSKCS</sequence>
<dbReference type="PANTHER" id="PTHR13593">
    <property type="match status" value="1"/>
</dbReference>
<name>W9XF71_9EURO</name>
<evidence type="ECO:0000313" key="1">
    <source>
        <dbReference type="EMBL" id="EXJ79162.1"/>
    </source>
</evidence>
<dbReference type="AlphaFoldDB" id="W9XF71"/>
<organism evidence="1 2">
    <name type="scientific">Capronia epimyces CBS 606.96</name>
    <dbReference type="NCBI Taxonomy" id="1182542"/>
    <lineage>
        <taxon>Eukaryota</taxon>
        <taxon>Fungi</taxon>
        <taxon>Dikarya</taxon>
        <taxon>Ascomycota</taxon>
        <taxon>Pezizomycotina</taxon>
        <taxon>Eurotiomycetes</taxon>
        <taxon>Chaetothyriomycetidae</taxon>
        <taxon>Chaetothyriales</taxon>
        <taxon>Herpotrichiellaceae</taxon>
        <taxon>Capronia</taxon>
    </lineage>
</organism>
<dbReference type="Proteomes" id="UP000019478">
    <property type="component" value="Unassembled WGS sequence"/>
</dbReference>
<dbReference type="EMBL" id="AMGY01000008">
    <property type="protein sequence ID" value="EXJ79162.1"/>
    <property type="molecule type" value="Genomic_DNA"/>
</dbReference>
<gene>
    <name evidence="1" type="ORF">A1O3_08663</name>
</gene>
<keyword evidence="2" id="KW-1185">Reference proteome</keyword>
<protein>
    <recommendedName>
        <fullName evidence="3">Phosphatidylinositol-specific phospholipase C X domain-containing protein</fullName>
    </recommendedName>
</protein>
<reference evidence="1 2" key="1">
    <citation type="submission" date="2013-03" db="EMBL/GenBank/DDBJ databases">
        <title>The Genome Sequence of Capronia epimyces CBS 606.96.</title>
        <authorList>
            <consortium name="The Broad Institute Genomics Platform"/>
            <person name="Cuomo C."/>
            <person name="de Hoog S."/>
            <person name="Gorbushina A."/>
            <person name="Walker B."/>
            <person name="Young S.K."/>
            <person name="Zeng Q."/>
            <person name="Gargeya S."/>
            <person name="Fitzgerald M."/>
            <person name="Haas B."/>
            <person name="Abouelleil A."/>
            <person name="Allen A.W."/>
            <person name="Alvarado L."/>
            <person name="Arachchi H.M."/>
            <person name="Berlin A.M."/>
            <person name="Chapman S.B."/>
            <person name="Gainer-Dewar J."/>
            <person name="Goldberg J."/>
            <person name="Griggs A."/>
            <person name="Gujja S."/>
            <person name="Hansen M."/>
            <person name="Howarth C."/>
            <person name="Imamovic A."/>
            <person name="Ireland A."/>
            <person name="Larimer J."/>
            <person name="McCowan C."/>
            <person name="Murphy C."/>
            <person name="Pearson M."/>
            <person name="Poon T.W."/>
            <person name="Priest M."/>
            <person name="Roberts A."/>
            <person name="Saif S."/>
            <person name="Shea T."/>
            <person name="Sisk P."/>
            <person name="Sykes S."/>
            <person name="Wortman J."/>
            <person name="Nusbaum C."/>
            <person name="Birren B."/>
        </authorList>
    </citation>
    <scope>NUCLEOTIDE SEQUENCE [LARGE SCALE GENOMIC DNA]</scope>
    <source>
        <strain evidence="1 2">CBS 606.96</strain>
    </source>
</reference>
<proteinExistence type="predicted"/>
<dbReference type="GO" id="GO:0008081">
    <property type="term" value="F:phosphoric diester hydrolase activity"/>
    <property type="evidence" value="ECO:0007669"/>
    <property type="project" value="InterPro"/>
</dbReference>
<dbReference type="OrthoDB" id="1046782at2759"/>
<comment type="caution">
    <text evidence="1">The sequence shown here is derived from an EMBL/GenBank/DDBJ whole genome shotgun (WGS) entry which is preliminary data.</text>
</comment>
<dbReference type="STRING" id="1182542.W9XF71"/>
<dbReference type="Gene3D" id="3.20.20.190">
    <property type="entry name" value="Phosphatidylinositol (PI) phosphodiesterase"/>
    <property type="match status" value="1"/>
</dbReference>
<dbReference type="InterPro" id="IPR017946">
    <property type="entry name" value="PLC-like_Pdiesterase_TIM-brl"/>
</dbReference>
<evidence type="ECO:0000313" key="2">
    <source>
        <dbReference type="Proteomes" id="UP000019478"/>
    </source>
</evidence>
<dbReference type="PANTHER" id="PTHR13593:SF143">
    <property type="entry name" value="PHOSPHATIDYLINOSITOL-SPECIFIC PHOSPHOLIPASE C X DOMAIN-CONTAINING PROTEIN"/>
    <property type="match status" value="1"/>
</dbReference>
<evidence type="ECO:0008006" key="3">
    <source>
        <dbReference type="Google" id="ProtNLM"/>
    </source>
</evidence>
<accession>W9XF71</accession>
<dbReference type="HOGENOM" id="CLU_031469_1_0_1"/>
<dbReference type="eggNOG" id="ENOG502QWJU">
    <property type="taxonomic scope" value="Eukaryota"/>
</dbReference>
<dbReference type="GeneID" id="19172750"/>
<dbReference type="GO" id="GO:0006629">
    <property type="term" value="P:lipid metabolic process"/>
    <property type="evidence" value="ECO:0007669"/>
    <property type="project" value="InterPro"/>
</dbReference>
<dbReference type="RefSeq" id="XP_007736950.1">
    <property type="nucleotide sequence ID" value="XM_007738760.1"/>
</dbReference>
<dbReference type="SUPFAM" id="SSF51695">
    <property type="entry name" value="PLC-like phosphodiesterases"/>
    <property type="match status" value="1"/>
</dbReference>